<proteinExistence type="predicted"/>
<evidence type="ECO:0000313" key="1">
    <source>
        <dbReference type="EMBL" id="KAK2957015.1"/>
    </source>
</evidence>
<organism evidence="1 2">
    <name type="scientific">Blattamonas nauphoetae</name>
    <dbReference type="NCBI Taxonomy" id="2049346"/>
    <lineage>
        <taxon>Eukaryota</taxon>
        <taxon>Metamonada</taxon>
        <taxon>Preaxostyla</taxon>
        <taxon>Oxymonadida</taxon>
        <taxon>Blattamonas</taxon>
    </lineage>
</organism>
<accession>A0ABQ9XZW2</accession>
<reference evidence="1 2" key="1">
    <citation type="journal article" date="2022" name="bioRxiv">
        <title>Genomics of Preaxostyla Flagellates Illuminates Evolutionary Transitions and the Path Towards Mitochondrial Loss.</title>
        <authorList>
            <person name="Novak L.V.F."/>
            <person name="Treitli S.C."/>
            <person name="Pyrih J."/>
            <person name="Halakuc P."/>
            <person name="Pipaliya S.V."/>
            <person name="Vacek V."/>
            <person name="Brzon O."/>
            <person name="Soukal P."/>
            <person name="Eme L."/>
            <person name="Dacks J.B."/>
            <person name="Karnkowska A."/>
            <person name="Elias M."/>
            <person name="Hampl V."/>
        </authorList>
    </citation>
    <scope>NUCLEOTIDE SEQUENCE [LARGE SCALE GENOMIC DNA]</scope>
    <source>
        <strain evidence="1">NAU3</strain>
        <tissue evidence="1">Gut</tissue>
    </source>
</reference>
<evidence type="ECO:0000313" key="2">
    <source>
        <dbReference type="Proteomes" id="UP001281761"/>
    </source>
</evidence>
<keyword evidence="2" id="KW-1185">Reference proteome</keyword>
<comment type="caution">
    <text evidence="1">The sequence shown here is derived from an EMBL/GenBank/DDBJ whole genome shotgun (WGS) entry which is preliminary data.</text>
</comment>
<sequence>MRSPKKETSTTQLVGAPMSSVVDVVGCGEFWDRVAFGEHSELDVIAADAADNQHGAGGGWAGGFDGSGEQAGSTSEEIVKTFLAFL</sequence>
<protein>
    <submittedName>
        <fullName evidence="1">Uncharacterized protein</fullName>
    </submittedName>
</protein>
<gene>
    <name evidence="1" type="ORF">BLNAU_8090</name>
</gene>
<dbReference type="Proteomes" id="UP001281761">
    <property type="component" value="Unassembled WGS sequence"/>
</dbReference>
<name>A0ABQ9XZW2_9EUKA</name>
<dbReference type="EMBL" id="JARBJD010000050">
    <property type="protein sequence ID" value="KAK2957015.1"/>
    <property type="molecule type" value="Genomic_DNA"/>
</dbReference>